<keyword evidence="3" id="KW-1185">Reference proteome</keyword>
<feature type="region of interest" description="Disordered" evidence="1">
    <location>
        <begin position="13"/>
        <end position="38"/>
    </location>
</feature>
<evidence type="ECO:0000313" key="3">
    <source>
        <dbReference type="Proteomes" id="UP001529510"/>
    </source>
</evidence>
<proteinExistence type="predicted"/>
<feature type="non-terminal residue" evidence="2">
    <location>
        <position position="64"/>
    </location>
</feature>
<dbReference type="Proteomes" id="UP001529510">
    <property type="component" value="Unassembled WGS sequence"/>
</dbReference>
<gene>
    <name evidence="2" type="ORF">M9458_022402</name>
</gene>
<accession>A0ABD0QAS6</accession>
<evidence type="ECO:0000313" key="2">
    <source>
        <dbReference type="EMBL" id="KAL0183027.1"/>
    </source>
</evidence>
<protein>
    <submittedName>
        <fullName evidence="2">Uncharacterized protein</fullName>
    </submittedName>
</protein>
<dbReference type="EMBL" id="JAMKFB020000010">
    <property type="protein sequence ID" value="KAL0183027.1"/>
    <property type="molecule type" value="Genomic_DNA"/>
</dbReference>
<sequence length="64" mass="7394">LELNKVQLVLSEQSPKSKALRTATVRRRKRPLTHMRQQHLDEALSPVTTPEDEKSVIQRIKHVA</sequence>
<feature type="compositionally biased region" description="Basic residues" evidence="1">
    <location>
        <begin position="24"/>
        <end position="37"/>
    </location>
</feature>
<reference evidence="2 3" key="1">
    <citation type="submission" date="2024-05" db="EMBL/GenBank/DDBJ databases">
        <title>Genome sequencing and assembly of Indian major carp, Cirrhinus mrigala (Hamilton, 1822).</title>
        <authorList>
            <person name="Mohindra V."/>
            <person name="Chowdhury L.M."/>
            <person name="Lal K."/>
            <person name="Jena J.K."/>
        </authorList>
    </citation>
    <scope>NUCLEOTIDE SEQUENCE [LARGE SCALE GENOMIC DNA]</scope>
    <source>
        <strain evidence="2">CM1030</strain>
        <tissue evidence="2">Blood</tissue>
    </source>
</reference>
<dbReference type="AlphaFoldDB" id="A0ABD0QAS6"/>
<feature type="non-terminal residue" evidence="2">
    <location>
        <position position="1"/>
    </location>
</feature>
<evidence type="ECO:0000256" key="1">
    <source>
        <dbReference type="SAM" id="MobiDB-lite"/>
    </source>
</evidence>
<comment type="caution">
    <text evidence="2">The sequence shown here is derived from an EMBL/GenBank/DDBJ whole genome shotgun (WGS) entry which is preliminary data.</text>
</comment>
<organism evidence="2 3">
    <name type="scientific">Cirrhinus mrigala</name>
    <name type="common">Mrigala</name>
    <dbReference type="NCBI Taxonomy" id="683832"/>
    <lineage>
        <taxon>Eukaryota</taxon>
        <taxon>Metazoa</taxon>
        <taxon>Chordata</taxon>
        <taxon>Craniata</taxon>
        <taxon>Vertebrata</taxon>
        <taxon>Euteleostomi</taxon>
        <taxon>Actinopterygii</taxon>
        <taxon>Neopterygii</taxon>
        <taxon>Teleostei</taxon>
        <taxon>Ostariophysi</taxon>
        <taxon>Cypriniformes</taxon>
        <taxon>Cyprinidae</taxon>
        <taxon>Labeoninae</taxon>
        <taxon>Labeonini</taxon>
        <taxon>Cirrhinus</taxon>
    </lineage>
</organism>
<name>A0ABD0QAS6_CIRMR</name>